<evidence type="ECO:0000256" key="6">
    <source>
        <dbReference type="ARBA" id="ARBA00022777"/>
    </source>
</evidence>
<dbReference type="InterPro" id="IPR006204">
    <property type="entry name" value="GHMP_kinase_N_dom"/>
</dbReference>
<keyword evidence="4 9" id="KW-0808">Transferase</keyword>
<evidence type="ECO:0000259" key="11">
    <source>
        <dbReference type="Pfam" id="PF08544"/>
    </source>
</evidence>
<comment type="similarity">
    <text evidence="1 9">Belongs to the GHMP kinase family. IspE subfamily.</text>
</comment>
<comment type="function">
    <text evidence="9">Catalyzes the phosphorylation of the position 2 hydroxy group of 4-diphosphocytidyl-2C-methyl-D-erythritol.</text>
</comment>
<evidence type="ECO:0000259" key="10">
    <source>
        <dbReference type="Pfam" id="PF00288"/>
    </source>
</evidence>
<keyword evidence="7 9" id="KW-0067">ATP-binding</keyword>
<feature type="active site" evidence="9">
    <location>
        <position position="19"/>
    </location>
</feature>
<gene>
    <name evidence="9" type="primary">ispE</name>
    <name evidence="12" type="ORF">J2S59_000076</name>
</gene>
<comment type="catalytic activity">
    <reaction evidence="9">
        <text>4-CDP-2-C-methyl-D-erythritol + ATP = 4-CDP-2-C-methyl-D-erythritol 2-phosphate + ADP + H(+)</text>
        <dbReference type="Rhea" id="RHEA:18437"/>
        <dbReference type="ChEBI" id="CHEBI:15378"/>
        <dbReference type="ChEBI" id="CHEBI:30616"/>
        <dbReference type="ChEBI" id="CHEBI:57823"/>
        <dbReference type="ChEBI" id="CHEBI:57919"/>
        <dbReference type="ChEBI" id="CHEBI:456216"/>
        <dbReference type="EC" id="2.7.1.148"/>
    </reaction>
</comment>
<evidence type="ECO:0000256" key="2">
    <source>
        <dbReference type="ARBA" id="ARBA00012052"/>
    </source>
</evidence>
<feature type="binding site" evidence="9">
    <location>
        <begin position="116"/>
        <end position="126"/>
    </location>
    <ligand>
        <name>ATP</name>
        <dbReference type="ChEBI" id="CHEBI:30616"/>
    </ligand>
</feature>
<dbReference type="SUPFAM" id="SSF54211">
    <property type="entry name" value="Ribosomal protein S5 domain 2-like"/>
    <property type="match status" value="1"/>
</dbReference>
<accession>A0ABT9NIM4</accession>
<dbReference type="PANTHER" id="PTHR43527">
    <property type="entry name" value="4-DIPHOSPHOCYTIDYL-2-C-METHYL-D-ERYTHRITOL KINASE, CHLOROPLASTIC"/>
    <property type="match status" value="1"/>
</dbReference>
<evidence type="ECO:0000256" key="8">
    <source>
        <dbReference type="ARBA" id="ARBA00032554"/>
    </source>
</evidence>
<feature type="domain" description="GHMP kinase N-terminal" evidence="10">
    <location>
        <begin position="84"/>
        <end position="165"/>
    </location>
</feature>
<evidence type="ECO:0000313" key="12">
    <source>
        <dbReference type="EMBL" id="MDP9820267.1"/>
    </source>
</evidence>
<evidence type="ECO:0000256" key="1">
    <source>
        <dbReference type="ARBA" id="ARBA00009684"/>
    </source>
</evidence>
<dbReference type="RefSeq" id="WP_068116737.1">
    <property type="nucleotide sequence ID" value="NZ_CCXJ01000042.1"/>
</dbReference>
<dbReference type="Pfam" id="PF08544">
    <property type="entry name" value="GHMP_kinases_C"/>
    <property type="match status" value="1"/>
</dbReference>
<dbReference type="InterPro" id="IPR014721">
    <property type="entry name" value="Ribsml_uS5_D2-typ_fold_subgr"/>
</dbReference>
<proteinExistence type="inferred from homology"/>
<reference evidence="12 13" key="1">
    <citation type="submission" date="2023-07" db="EMBL/GenBank/DDBJ databases">
        <title>Sequencing the genomes of 1000 actinobacteria strains.</title>
        <authorList>
            <person name="Klenk H.-P."/>
        </authorList>
    </citation>
    <scope>NUCLEOTIDE SEQUENCE [LARGE SCALE GENOMIC DNA]</scope>
    <source>
        <strain evidence="12 13">GD13</strain>
    </source>
</reference>
<dbReference type="InterPro" id="IPR013750">
    <property type="entry name" value="GHMP_kinase_C_dom"/>
</dbReference>
<evidence type="ECO:0000256" key="5">
    <source>
        <dbReference type="ARBA" id="ARBA00022741"/>
    </source>
</evidence>
<dbReference type="Proteomes" id="UP001240447">
    <property type="component" value="Unassembled WGS sequence"/>
</dbReference>
<evidence type="ECO:0000256" key="9">
    <source>
        <dbReference type="HAMAP-Rule" id="MF_00061"/>
    </source>
</evidence>
<dbReference type="NCBIfam" id="NF002870">
    <property type="entry name" value="PRK03188.1"/>
    <property type="match status" value="1"/>
</dbReference>
<keyword evidence="5 9" id="KW-0547">Nucleotide-binding</keyword>
<feature type="active site" evidence="9">
    <location>
        <position position="158"/>
    </location>
</feature>
<evidence type="ECO:0000256" key="4">
    <source>
        <dbReference type="ARBA" id="ARBA00022679"/>
    </source>
</evidence>
<name>A0ABT9NIM4_9ACTN</name>
<dbReference type="InterPro" id="IPR020568">
    <property type="entry name" value="Ribosomal_Su5_D2-typ_SF"/>
</dbReference>
<dbReference type="HAMAP" id="MF_00061">
    <property type="entry name" value="IspE"/>
    <property type="match status" value="1"/>
</dbReference>
<dbReference type="EMBL" id="JAUSQM010000001">
    <property type="protein sequence ID" value="MDP9820267.1"/>
    <property type="molecule type" value="Genomic_DNA"/>
</dbReference>
<keyword evidence="9" id="KW-0414">Isoprene biosynthesis</keyword>
<dbReference type="PIRSF" id="PIRSF010376">
    <property type="entry name" value="IspE"/>
    <property type="match status" value="1"/>
</dbReference>
<protein>
    <recommendedName>
        <fullName evidence="3 9">4-diphosphocytidyl-2-C-methyl-D-erythritol kinase</fullName>
        <shortName evidence="9">CMK</shortName>
        <ecNumber evidence="2 9">2.7.1.148</ecNumber>
    </recommendedName>
    <alternativeName>
        <fullName evidence="8 9">4-(cytidine-5'-diphospho)-2-C-methyl-D-erythritol kinase</fullName>
    </alternativeName>
</protein>
<keyword evidence="6 9" id="KW-0418">Kinase</keyword>
<keyword evidence="13" id="KW-1185">Reference proteome</keyword>
<dbReference type="InterPro" id="IPR036554">
    <property type="entry name" value="GHMP_kinase_C_sf"/>
</dbReference>
<organism evidence="12 13">
    <name type="scientific">Nocardioides massiliensis</name>
    <dbReference type="NCBI Taxonomy" id="1325935"/>
    <lineage>
        <taxon>Bacteria</taxon>
        <taxon>Bacillati</taxon>
        <taxon>Actinomycetota</taxon>
        <taxon>Actinomycetes</taxon>
        <taxon>Propionibacteriales</taxon>
        <taxon>Nocardioidaceae</taxon>
        <taxon>Nocardioides</taxon>
    </lineage>
</organism>
<dbReference type="NCBIfam" id="TIGR00154">
    <property type="entry name" value="ispE"/>
    <property type="match status" value="1"/>
</dbReference>
<evidence type="ECO:0000313" key="13">
    <source>
        <dbReference type="Proteomes" id="UP001240447"/>
    </source>
</evidence>
<evidence type="ECO:0000256" key="3">
    <source>
        <dbReference type="ARBA" id="ARBA00017473"/>
    </source>
</evidence>
<sequence length="324" mass="32854">MRSAGSPAPRAVRVQAPAKINLRLGVGPVRDDGYHPLGTVYFALDWRDAVTARLAEPGEEWSVEVTTSVPERVDLSGVPTDADNLAVRAAQLVAARSRVPASAVPPVALSIDKQIPVAGGLAGGSADAAATLVACNHLWDLGMPALELSALAAELGSDVPFALLGETALGEGHGEQVTMMIATGEFWWVVLADPVGLSTPAVYAAFDTLVADGYFTPVGTEVPDGLAAALHDGDAAALAPYLANDLTIPAISLRPELAERLAAGAAAGALAPLLSGSGPTCLFLCGSRAHAEAVVRVLADRGLPGALVCSGPTPGALDSVEELA</sequence>
<dbReference type="PANTHER" id="PTHR43527:SF2">
    <property type="entry name" value="4-DIPHOSPHOCYTIDYL-2-C-METHYL-D-ERYTHRITOL KINASE, CHLOROPLASTIC"/>
    <property type="match status" value="1"/>
</dbReference>
<dbReference type="Pfam" id="PF00288">
    <property type="entry name" value="GHMP_kinases_N"/>
    <property type="match status" value="1"/>
</dbReference>
<feature type="domain" description="GHMP kinase C-terminal" evidence="11">
    <location>
        <begin position="227"/>
        <end position="300"/>
    </location>
</feature>
<dbReference type="Gene3D" id="3.30.230.10">
    <property type="match status" value="1"/>
</dbReference>
<dbReference type="InterPro" id="IPR004424">
    <property type="entry name" value="IspE"/>
</dbReference>
<dbReference type="GO" id="GO:0050515">
    <property type="term" value="F:4-(cytidine 5'-diphospho)-2-C-methyl-D-erythritol kinase activity"/>
    <property type="evidence" value="ECO:0007669"/>
    <property type="project" value="UniProtKB-EC"/>
</dbReference>
<dbReference type="Gene3D" id="3.30.70.890">
    <property type="entry name" value="GHMP kinase, C-terminal domain"/>
    <property type="match status" value="1"/>
</dbReference>
<comment type="pathway">
    <text evidence="9">Isoprenoid biosynthesis; isopentenyl diphosphate biosynthesis via DXP pathway; isopentenyl diphosphate from 1-deoxy-D-xylulose 5-phosphate: step 3/6.</text>
</comment>
<dbReference type="EC" id="2.7.1.148" evidence="2 9"/>
<evidence type="ECO:0000256" key="7">
    <source>
        <dbReference type="ARBA" id="ARBA00022840"/>
    </source>
</evidence>
<comment type="caution">
    <text evidence="12">The sequence shown here is derived from an EMBL/GenBank/DDBJ whole genome shotgun (WGS) entry which is preliminary data.</text>
</comment>
<dbReference type="SUPFAM" id="SSF55060">
    <property type="entry name" value="GHMP Kinase, C-terminal domain"/>
    <property type="match status" value="1"/>
</dbReference>